<dbReference type="InterPro" id="IPR050348">
    <property type="entry name" value="Protein-Tyr_Phosphatase"/>
</dbReference>
<dbReference type="PANTHER" id="PTHR19134:SF449">
    <property type="entry name" value="TYROSINE-PROTEIN PHOSPHATASE 1"/>
    <property type="match status" value="1"/>
</dbReference>
<dbReference type="CDD" id="cd00047">
    <property type="entry name" value="PTPc"/>
    <property type="match status" value="1"/>
</dbReference>
<proteinExistence type="predicted"/>
<name>A0AAN9A7G4_HALRR</name>
<gene>
    <name evidence="2" type="ORF">SK128_027922</name>
</gene>
<dbReference type="SMART" id="SM00194">
    <property type="entry name" value="PTPc"/>
    <property type="match status" value="1"/>
</dbReference>
<keyword evidence="3" id="KW-1185">Reference proteome</keyword>
<dbReference type="InterPro" id="IPR003595">
    <property type="entry name" value="Tyr_Pase_cat"/>
</dbReference>
<evidence type="ECO:0000259" key="1">
    <source>
        <dbReference type="PROSITE" id="PS50055"/>
    </source>
</evidence>
<protein>
    <recommendedName>
        <fullName evidence="1">Tyrosine-protein phosphatase domain-containing protein</fullName>
    </recommendedName>
</protein>
<dbReference type="PROSITE" id="PS50055">
    <property type="entry name" value="TYR_PHOSPHATASE_PTP"/>
    <property type="match status" value="1"/>
</dbReference>
<feature type="non-terminal residue" evidence="2">
    <location>
        <position position="204"/>
    </location>
</feature>
<dbReference type="Pfam" id="PF00102">
    <property type="entry name" value="Y_phosphatase"/>
    <property type="match status" value="1"/>
</dbReference>
<comment type="caution">
    <text evidence="2">The sequence shown here is derived from an EMBL/GenBank/DDBJ whole genome shotgun (WGS) entry which is preliminary data.</text>
</comment>
<evidence type="ECO:0000313" key="3">
    <source>
        <dbReference type="Proteomes" id="UP001381693"/>
    </source>
</evidence>
<dbReference type="SMART" id="SM00404">
    <property type="entry name" value="PTPc_motif"/>
    <property type="match status" value="1"/>
</dbReference>
<evidence type="ECO:0000313" key="2">
    <source>
        <dbReference type="EMBL" id="KAK7077483.1"/>
    </source>
</evidence>
<dbReference type="PANTHER" id="PTHR19134">
    <property type="entry name" value="RECEPTOR-TYPE TYROSINE-PROTEIN PHOSPHATASE"/>
    <property type="match status" value="1"/>
</dbReference>
<dbReference type="GO" id="GO:0004725">
    <property type="term" value="F:protein tyrosine phosphatase activity"/>
    <property type="evidence" value="ECO:0007669"/>
    <property type="project" value="InterPro"/>
</dbReference>
<dbReference type="EMBL" id="JAXCGZ010008717">
    <property type="protein sequence ID" value="KAK7077483.1"/>
    <property type="molecule type" value="Genomic_DNA"/>
</dbReference>
<dbReference type="AlphaFoldDB" id="A0AAN9A7G4"/>
<feature type="domain" description="Tyrosine-protein phosphatase" evidence="1">
    <location>
        <begin position="1"/>
        <end position="204"/>
    </location>
</feature>
<sequence length="204" mass="23284">MSNGTSTSQYINAVRMNNFNQADGIIVTEHPLPNTLSQAWRLMYEKNVFAWVILDTQPENEDTLKLYPPLLSEGESLQFEHLHIRSEDTVQYEDFRKIRVTLALRRSTASPTHIMYIYYLNGWPNNSDIPIDNIALIKLLDHIHHCNPSANQPIVFTCSDGVKACGVAATLENVLQRIQLQGEVDIYTAVQRILSARPQFITSW</sequence>
<dbReference type="PRINTS" id="PR00700">
    <property type="entry name" value="PRTYPHPHTASE"/>
</dbReference>
<dbReference type="InterPro" id="IPR029021">
    <property type="entry name" value="Prot-tyrosine_phosphatase-like"/>
</dbReference>
<dbReference type="Proteomes" id="UP001381693">
    <property type="component" value="Unassembled WGS sequence"/>
</dbReference>
<dbReference type="InterPro" id="IPR000242">
    <property type="entry name" value="PTP_cat"/>
</dbReference>
<reference evidence="2 3" key="1">
    <citation type="submission" date="2023-11" db="EMBL/GenBank/DDBJ databases">
        <title>Halocaridina rubra genome assembly.</title>
        <authorList>
            <person name="Smith C."/>
        </authorList>
    </citation>
    <scope>NUCLEOTIDE SEQUENCE [LARGE SCALE GENOMIC DNA]</scope>
    <source>
        <strain evidence="2">EP-1</strain>
        <tissue evidence="2">Whole</tissue>
    </source>
</reference>
<dbReference type="SUPFAM" id="SSF52799">
    <property type="entry name" value="(Phosphotyrosine protein) phosphatases II"/>
    <property type="match status" value="1"/>
</dbReference>
<organism evidence="2 3">
    <name type="scientific">Halocaridina rubra</name>
    <name type="common">Hawaiian red shrimp</name>
    <dbReference type="NCBI Taxonomy" id="373956"/>
    <lineage>
        <taxon>Eukaryota</taxon>
        <taxon>Metazoa</taxon>
        <taxon>Ecdysozoa</taxon>
        <taxon>Arthropoda</taxon>
        <taxon>Crustacea</taxon>
        <taxon>Multicrustacea</taxon>
        <taxon>Malacostraca</taxon>
        <taxon>Eumalacostraca</taxon>
        <taxon>Eucarida</taxon>
        <taxon>Decapoda</taxon>
        <taxon>Pleocyemata</taxon>
        <taxon>Caridea</taxon>
        <taxon>Atyoidea</taxon>
        <taxon>Atyidae</taxon>
        <taxon>Halocaridina</taxon>
    </lineage>
</organism>
<accession>A0AAN9A7G4</accession>
<dbReference type="Gene3D" id="3.90.190.10">
    <property type="entry name" value="Protein tyrosine phosphatase superfamily"/>
    <property type="match status" value="1"/>
</dbReference>